<dbReference type="PANTHER" id="PTHR43685">
    <property type="entry name" value="GLYCOSYLTRANSFERASE"/>
    <property type="match status" value="1"/>
</dbReference>
<dbReference type="InterPro" id="IPR050834">
    <property type="entry name" value="Glycosyltransf_2"/>
</dbReference>
<dbReference type="InterPro" id="IPR029044">
    <property type="entry name" value="Nucleotide-diphossugar_trans"/>
</dbReference>
<keyword evidence="1" id="KW-1003">Cell membrane</keyword>
<dbReference type="SUPFAM" id="SSF53448">
    <property type="entry name" value="Nucleotide-diphospho-sugar transferases"/>
    <property type="match status" value="3"/>
</dbReference>
<keyword evidence="3" id="KW-0328">Glycosyltransferase</keyword>
<keyword evidence="1" id="KW-0997">Cell inner membrane</keyword>
<name>A0AAU8E4F3_9PSED</name>
<proteinExistence type="predicted"/>
<keyword evidence="1" id="KW-0472">Membrane</keyword>
<reference evidence="3" key="1">
    <citation type="submission" date="2024-06" db="EMBL/GenBank/DDBJ databases">
        <title>The Caenorhabditis elegans bacterial microbiome influences microsporidia infection through nutrient limitation and inhibiting parasite invasion.</title>
        <authorList>
            <person name="Tamim El Jarkass H."/>
            <person name="Castelblanco S."/>
            <person name="Kaur M."/>
            <person name="Wan Y.C."/>
            <person name="Ellis A.E."/>
            <person name="Sheldon R.D."/>
            <person name="Lien E.C."/>
            <person name="Burton N.O."/>
            <person name="Wright G.D."/>
            <person name="Reinke A.W."/>
        </authorList>
    </citation>
    <scope>NUCLEOTIDE SEQUENCE</scope>
    <source>
        <strain evidence="3">MYb327</strain>
    </source>
</reference>
<dbReference type="Pfam" id="PF00535">
    <property type="entry name" value="Glycos_transf_2"/>
    <property type="match status" value="2"/>
</dbReference>
<dbReference type="RefSeq" id="WP_339553967.1">
    <property type="nucleotide sequence ID" value="NZ_CP159258.1"/>
</dbReference>
<feature type="domain" description="Glycosyltransferase 2-like" evidence="2">
    <location>
        <begin position="8"/>
        <end position="136"/>
    </location>
</feature>
<dbReference type="CDD" id="cd00761">
    <property type="entry name" value="Glyco_tranf_GTA_type"/>
    <property type="match status" value="1"/>
</dbReference>
<sequence length="1198" mass="133433">MNSLPLVSLVIPAFNPRFFNRALRSAVTQSYGNLEIIVCDDSRDNEIEDIVASVVEQTGVAVHYVRNPRTLGLVGNLQACLEQAQGEFIKFLCDDDQLFSACIERQAQPLIDHAEVNLVLAQRLFWDADDLVLPSRLENTPLSPASGLFKGEDLLGIFENFPVNILGGFSNALFRRADVLELMPALTQPGHCFVATLDFALYVCLLRRGNLVVSNLILSVERLYPERLSGQQAMKDAVEAERQWMLQMLKARSGESAPAPGWVRYLPLSKAGESPRVWEELPLSRTLGTRQTTQDYQVGIASVSFAELYGQWLSCRSLSDGQRELLSETLAGWPHVPKIVPVIIDEHGSRSALELTLEALAEQDYAPELTLVLSSACTEARLSEGVFRLPLQDDWQQQINDLLPQLAGADWFYLLRAGDRLVAPALLVMAERIAHSHTLTCLYSDEGGLRQGESVEPAFKPDFNLDLMRSYPYVGRALAFERERFLALGGFDSVYGELAPHDVLWRMVENDGTQVIGHIAEVLLESVFDLGKWLSQPDVIDNNRLLLEAHLQRVGVAHDIRQGSSALLNRVDYRHADQPLVSIIIASQDQTIALQRCVETLLEKTAYGEYELLLVDNGSESAEARAWFAAMAQLGSERIRVVSCERQDNVAALRNFAVNQSRGDYVLLLNPYAVITQGDWLDELLNHAQRPEVGVVGAKLFNPDGCVLHAGLILGLQGPAGAPFYGESLQALGYMNRLQVAHNLSAVGGDCLMVRKAVFEAVGGLDEQELAQSLHEVDLCLRVGQEGYLVVWTPFAQMALGAKPAVVGQADEETSRAQEQEVFYKRWLPLIARDPAYNVNMSLHGLGGSSFSLEPGLRTGWSPFSNEHLPKILAVPINASAIGHYRVTQPLLELEAAGRAFGRIHYSMPSIIEIERQAPDVIILQGRYSEGTISEIPALQRYSNARRIYELDDYVIHVPHRNAHIRNMPGKDEMERLVRGAIGMCDRVVVSTESLGNALSDMHNDIRVVPNMLAANLWTDLRSQRRTSKKPRVGWGGGTSHHGDLAVIADVVRELANEVDWVFFGMCPDDLRPYMHEFHGVIGLDVYPAKLASLNLDLALAPLEFHIFNDCKSNLRLLEYGACGYPVICTDTEAYRGYLPCTRIKTNSTDEWLQAIRMHLADPDASYRMGDELRETVLRDYVLRGDNLRYWENGWLAD</sequence>
<evidence type="ECO:0000256" key="1">
    <source>
        <dbReference type="ARBA" id="ARBA00022519"/>
    </source>
</evidence>
<evidence type="ECO:0000259" key="2">
    <source>
        <dbReference type="Pfam" id="PF00535"/>
    </source>
</evidence>
<dbReference type="EC" id="2.4.-.-" evidence="3"/>
<gene>
    <name evidence="3" type="ORF">ABVN21_02990</name>
</gene>
<dbReference type="AlphaFoldDB" id="A0AAU8E4F3"/>
<protein>
    <submittedName>
        <fullName evidence="3">Glycosyltransferase</fullName>
        <ecNumber evidence="3">2.4.-.-</ecNumber>
    </submittedName>
</protein>
<dbReference type="PANTHER" id="PTHR43685:SF2">
    <property type="entry name" value="GLYCOSYLTRANSFERASE 2-LIKE DOMAIN-CONTAINING PROTEIN"/>
    <property type="match status" value="1"/>
</dbReference>
<feature type="domain" description="Glycosyltransferase 2-like" evidence="2">
    <location>
        <begin position="582"/>
        <end position="761"/>
    </location>
</feature>
<evidence type="ECO:0000313" key="3">
    <source>
        <dbReference type="EMBL" id="XCG75064.1"/>
    </source>
</evidence>
<dbReference type="Gene3D" id="3.90.550.10">
    <property type="entry name" value="Spore Coat Polysaccharide Biosynthesis Protein SpsA, Chain A"/>
    <property type="match status" value="3"/>
</dbReference>
<accession>A0AAU8E4F3</accession>
<dbReference type="EMBL" id="CP159258">
    <property type="protein sequence ID" value="XCG75064.1"/>
    <property type="molecule type" value="Genomic_DNA"/>
</dbReference>
<dbReference type="GO" id="GO:0016757">
    <property type="term" value="F:glycosyltransferase activity"/>
    <property type="evidence" value="ECO:0007669"/>
    <property type="project" value="UniProtKB-KW"/>
</dbReference>
<dbReference type="InterPro" id="IPR001173">
    <property type="entry name" value="Glyco_trans_2-like"/>
</dbReference>
<dbReference type="SUPFAM" id="SSF53756">
    <property type="entry name" value="UDP-Glycosyltransferase/glycogen phosphorylase"/>
    <property type="match status" value="1"/>
</dbReference>
<keyword evidence="3" id="KW-0808">Transferase</keyword>
<organism evidence="3">
    <name type="scientific">Pseudomonas sp. MYb327</name>
    <dbReference type="NCBI Taxonomy" id="2745230"/>
    <lineage>
        <taxon>Bacteria</taxon>
        <taxon>Pseudomonadati</taxon>
        <taxon>Pseudomonadota</taxon>
        <taxon>Gammaproteobacteria</taxon>
        <taxon>Pseudomonadales</taxon>
        <taxon>Pseudomonadaceae</taxon>
        <taxon>Pseudomonas</taxon>
    </lineage>
</organism>
<dbReference type="Gene3D" id="3.40.50.2000">
    <property type="entry name" value="Glycogen Phosphorylase B"/>
    <property type="match status" value="1"/>
</dbReference>